<reference evidence="1 2" key="1">
    <citation type="submission" date="2024-04" db="EMBL/GenBank/DDBJ databases">
        <title>Tritrichomonas musculus Genome.</title>
        <authorList>
            <person name="Alves-Ferreira E."/>
            <person name="Grigg M."/>
            <person name="Lorenzi H."/>
            <person name="Galac M."/>
        </authorList>
    </citation>
    <scope>NUCLEOTIDE SEQUENCE [LARGE SCALE GENOMIC DNA]</scope>
    <source>
        <strain evidence="1 2">EAF2021</strain>
    </source>
</reference>
<dbReference type="Pfam" id="PF13306">
    <property type="entry name" value="LRR_5"/>
    <property type="match status" value="6"/>
</dbReference>
<name>A0ABR2KDJ5_9EUKA</name>
<dbReference type="PANTHER" id="PTHR45661:SF3">
    <property type="entry name" value="IG-LIKE DOMAIN-CONTAINING PROTEIN"/>
    <property type="match status" value="1"/>
</dbReference>
<evidence type="ECO:0000313" key="2">
    <source>
        <dbReference type="Proteomes" id="UP001470230"/>
    </source>
</evidence>
<comment type="caution">
    <text evidence="1">The sequence shown here is derived from an EMBL/GenBank/DDBJ whole genome shotgun (WGS) entry which is preliminary data.</text>
</comment>
<dbReference type="Proteomes" id="UP001470230">
    <property type="component" value="Unassembled WGS sequence"/>
</dbReference>
<dbReference type="EMBL" id="JAPFFF010000005">
    <property type="protein sequence ID" value="KAK8888918.1"/>
    <property type="molecule type" value="Genomic_DNA"/>
</dbReference>
<dbReference type="InterPro" id="IPR053139">
    <property type="entry name" value="Surface_bspA-like"/>
</dbReference>
<accession>A0ABR2KDJ5</accession>
<dbReference type="SUPFAM" id="SSF52058">
    <property type="entry name" value="L domain-like"/>
    <property type="match status" value="3"/>
</dbReference>
<protein>
    <recommendedName>
        <fullName evidence="3">Surface antigen BspA-like</fullName>
    </recommendedName>
</protein>
<dbReference type="InterPro" id="IPR026906">
    <property type="entry name" value="LRR_5"/>
</dbReference>
<gene>
    <name evidence="1" type="ORF">M9Y10_033659</name>
</gene>
<dbReference type="PANTHER" id="PTHR45661">
    <property type="entry name" value="SURFACE ANTIGEN"/>
    <property type="match status" value="1"/>
</dbReference>
<evidence type="ECO:0000313" key="1">
    <source>
        <dbReference type="EMBL" id="KAK8888918.1"/>
    </source>
</evidence>
<dbReference type="Gene3D" id="3.80.10.10">
    <property type="entry name" value="Ribonuclease Inhibitor"/>
    <property type="match status" value="5"/>
</dbReference>
<evidence type="ECO:0008006" key="3">
    <source>
        <dbReference type="Google" id="ProtNLM"/>
    </source>
</evidence>
<sequence>MEKNGLKFLLNENDFTAQIINSPYAKGDIFIPKSINYESNDYIITSIQKNSFENNEEIVSINFDENSEIRSIGENAFYHSSIKSISIPPSLEKLEEGWCRFALYLNDIFLSPNNNSYKYLDDNQKIVVGKSNPNEDNFDTLVFGCRDIDRLKIPSTIKYISSYAFSECRIKCFEYEGDSQLEIIGKGALNLSSVTHFYIPRTVKKLKDSFIFNNHSNSFQFSISSENCFFKYTDDGQFLLGKSDPTKDNYDTLIFTKSQNKSIVIPSSIEYISSFSFISCKSIQKVEFSEDSKLRKIGEKAFQGLLIETITLPSNVEEIKPAAFNFCKNLKEVNFSKNSKITSFCQNCFFCSKITSLTIPDTVTRLEEGWCNNVDSLIHVSLSPLNKHFTFLDEEQKIIVGKLSEKSDTFDCIVFSCRDVKRVVIPSSIKYVSSHAFEDCFDLTSVTFSDDSKLEKLGTNSFNCTMIETIRIPSSVTSIGSLCFANCWLLRSIEFLNDSELKSIGNNCFCNTSIEKIIIPQKVEKLYQNTFAKMPKLKEIEISSFNRYYYYHHQMLIDKTNSEIIYFFDESEVVQLPSCIEKIKSFTFAHCGILQTINFSKESKLTTICGYTFSQSLIVELFVPETVNYIGKGVFSLCERLRKVEFHPNSKLEYFSEDLFSSSSVEVISIPSKIKELRNNWCSNTEKLNQIILSSENKNFSYLDFEKKMIVGKSDLNDNIFDTLTFVCRNVKKVNIHFPLKFISSSALSNCQFKDFLVPKSVVEIQDFAFNYCLDLKNIFFEESDQKIKIGEYAFANTQIESLLIPARNVSICQNSLDFCSKLKVVELYGNDLLINFLNGENGIFLLSLPTATDVYIDLKSFHYYEELSIFTLHNSKITVC</sequence>
<organism evidence="1 2">
    <name type="scientific">Tritrichomonas musculus</name>
    <dbReference type="NCBI Taxonomy" id="1915356"/>
    <lineage>
        <taxon>Eukaryota</taxon>
        <taxon>Metamonada</taxon>
        <taxon>Parabasalia</taxon>
        <taxon>Tritrichomonadida</taxon>
        <taxon>Tritrichomonadidae</taxon>
        <taxon>Tritrichomonas</taxon>
    </lineage>
</organism>
<proteinExistence type="predicted"/>
<dbReference type="InterPro" id="IPR032675">
    <property type="entry name" value="LRR_dom_sf"/>
</dbReference>
<keyword evidence="2" id="KW-1185">Reference proteome</keyword>